<comment type="caution">
    <text evidence="2">The sequence shown here is derived from an EMBL/GenBank/DDBJ whole genome shotgun (WGS) entry which is preliminary data.</text>
</comment>
<dbReference type="PIRSF" id="PIRSF029895">
    <property type="entry name" value="SpoIV"/>
    <property type="match status" value="1"/>
</dbReference>
<dbReference type="NCBIfam" id="TIGR02876">
    <property type="entry name" value="spore_yqfD"/>
    <property type="match status" value="1"/>
</dbReference>
<dbReference type="Proteomes" id="UP000294545">
    <property type="component" value="Unassembled WGS sequence"/>
</dbReference>
<name>A0A4R1N084_9FIRM</name>
<evidence type="ECO:0000313" key="3">
    <source>
        <dbReference type="Proteomes" id="UP000294545"/>
    </source>
</evidence>
<feature type="transmembrane region" description="Helical" evidence="1">
    <location>
        <begin position="88"/>
        <end position="108"/>
    </location>
</feature>
<proteinExistence type="predicted"/>
<keyword evidence="1" id="KW-1133">Transmembrane helix</keyword>
<dbReference type="RefSeq" id="WP_132280499.1">
    <property type="nucleotide sequence ID" value="NZ_SMGQ01000011.1"/>
</dbReference>
<sequence>MINFIKFIKGFLVVEVKGFSPERFINLCANKKILIWQLKKNKNAYTFCISVKGYKLLKPIVRKTNTKIKIVDKIGLPFFFYKYRKRKLFFMGIGVFVSFIYILSLFIWRIEFVGNYTYTDELLLKYLSSNDYKVGMKKTEVISSEIEKRIMKDFQDISWASIEVNGTKMILHLQETLERHEDVAESIPSDIIAEKDGVITSIVTRKGMPMVVEGDVVVKGDVLVTGDLLIKMEEVLRDVEFVHADGDIYAQTIYHYEDEVPLYYQEKVFTGKTQKGYTYNFFNNNITLYHPRIKLEEYDTIIKNKTYKIGKNFFLPVEQIKTEYREYYMADQYYTLEEATNLLNHRLNKYIKELEEKGVQILENNVKIKEENDVVILEGQLVLIERIGIDQPINISERRIEYEDEIIREDDGDTQ</sequence>
<organism evidence="2 3">
    <name type="scientific">Natranaerovirga hydrolytica</name>
    <dbReference type="NCBI Taxonomy" id="680378"/>
    <lineage>
        <taxon>Bacteria</taxon>
        <taxon>Bacillati</taxon>
        <taxon>Bacillota</taxon>
        <taxon>Clostridia</taxon>
        <taxon>Lachnospirales</taxon>
        <taxon>Natranaerovirgaceae</taxon>
        <taxon>Natranaerovirga</taxon>
    </lineage>
</organism>
<gene>
    <name evidence="2" type="ORF">EDC19_0672</name>
</gene>
<dbReference type="EMBL" id="SMGQ01000011">
    <property type="protein sequence ID" value="TCK98252.1"/>
    <property type="molecule type" value="Genomic_DNA"/>
</dbReference>
<reference evidence="2 3" key="1">
    <citation type="submission" date="2019-03" db="EMBL/GenBank/DDBJ databases">
        <title>Genomic Encyclopedia of Type Strains, Phase IV (KMG-IV): sequencing the most valuable type-strain genomes for metagenomic binning, comparative biology and taxonomic classification.</title>
        <authorList>
            <person name="Goeker M."/>
        </authorList>
    </citation>
    <scope>NUCLEOTIDE SEQUENCE [LARGE SCALE GENOMIC DNA]</scope>
    <source>
        <strain evidence="2 3">DSM 24176</strain>
    </source>
</reference>
<dbReference type="OrthoDB" id="1640349at2"/>
<dbReference type="Pfam" id="PF06898">
    <property type="entry name" value="YqfD"/>
    <property type="match status" value="1"/>
</dbReference>
<evidence type="ECO:0008006" key="4">
    <source>
        <dbReference type="Google" id="ProtNLM"/>
    </source>
</evidence>
<evidence type="ECO:0000256" key="1">
    <source>
        <dbReference type="SAM" id="Phobius"/>
    </source>
</evidence>
<dbReference type="InterPro" id="IPR010690">
    <property type="entry name" value="YqfD"/>
</dbReference>
<keyword evidence="1" id="KW-0472">Membrane</keyword>
<keyword evidence="3" id="KW-1185">Reference proteome</keyword>
<dbReference type="AlphaFoldDB" id="A0A4R1N084"/>
<accession>A0A4R1N084</accession>
<evidence type="ECO:0000313" key="2">
    <source>
        <dbReference type="EMBL" id="TCK98252.1"/>
    </source>
</evidence>
<keyword evidence="1" id="KW-0812">Transmembrane</keyword>
<protein>
    <recommendedName>
        <fullName evidence="4">Sporulation protein YqfD</fullName>
    </recommendedName>
</protein>